<feature type="compositionally biased region" description="Basic and acidic residues" evidence="15">
    <location>
        <begin position="583"/>
        <end position="595"/>
    </location>
</feature>
<dbReference type="InterPro" id="IPR034042">
    <property type="entry name" value="PARN_R3H"/>
</dbReference>
<evidence type="ECO:0000256" key="3">
    <source>
        <dbReference type="ARBA" id="ARBA00004496"/>
    </source>
</evidence>
<feature type="domain" description="R3H" evidence="16">
    <location>
        <begin position="188"/>
        <end position="255"/>
    </location>
</feature>
<sequence length="629" mass="71534">MRLAREMEVTRKNFEESLEIVTKAIEEASFITIDGEFTGLNVSGSSHTGPLDTPEERYHKLLEGSTDFLLIQVGICAFIYDGSAKRYTAKPFNFYVFPRPYTRHAPDRRFLCQCSSLDFLVSQGFDFNKLFREGISYLSPPEEKRMREEIEQRHQQHQMSFYSPGLTSPDGGEQTVPKGPIAIPEEHSEFINNICCKVEDFLTNSEDETLELMPCTAFQRKLLYQTLGTKFPQEIHLQSKSGEKNQRFLVVTRVKGEGDIKKKEDQKQQEDFAELDRAVGFTKVMKVISQSGKLVVGHNMLLDLIHLLGHFFYPLPESYEEFKLMARCIFPRLLDTKLMANTQPFKEKILMSGLSDLKKTVEQEPFCKSDVVIPEGFGHHYMETEQLHEAAYDAFITGLCFISMANYLGKFQDPPAGILPPASPLLEPFVNKLFMMRLIDIPYMDLTGPDLKPTRDHVFHVTFPATWRTSDLFQLFSPFGNIHITWLDDVSSFVSLAKKEAADSVLKTLCKKGTPYRITTYDEFKRRGKEKNGRLTSSGHSVSKKRPSSSEDVDIPSKKQKQKSLNVNAAPFQSKLTPTNTPEKADPESAAREEESMSTAEEEQGKGDTGTSSEVDKAEKMFEVPETWE</sequence>
<dbReference type="FunFam" id="3.30.420.10:FF:000035">
    <property type="entry name" value="Poly(A)-specific ribonuclease PARN"/>
    <property type="match status" value="1"/>
</dbReference>
<name>A0ABD3WT98_SINWO</name>
<evidence type="ECO:0000256" key="5">
    <source>
        <dbReference type="ARBA" id="ARBA00012161"/>
    </source>
</evidence>
<comment type="catalytic activity">
    <reaction evidence="1">
        <text>Exonucleolytic cleavage of poly(A) to 5'-AMP.</text>
        <dbReference type="EC" id="3.1.13.4"/>
    </reaction>
</comment>
<keyword evidence="10" id="KW-0378">Hydrolase</keyword>
<keyword evidence="7" id="KW-0963">Cytoplasm</keyword>
<dbReference type="PANTHER" id="PTHR15092">
    <property type="entry name" value="POLY A -SPECIFIC RIBONUCLEASE/TARGET OF EGR1, MEMBER 1"/>
    <property type="match status" value="1"/>
</dbReference>
<dbReference type="Pfam" id="PF04857">
    <property type="entry name" value="CAF1"/>
    <property type="match status" value="1"/>
</dbReference>
<evidence type="ECO:0000256" key="1">
    <source>
        <dbReference type="ARBA" id="ARBA00001663"/>
    </source>
</evidence>
<dbReference type="InterPro" id="IPR001374">
    <property type="entry name" value="R3H_dom"/>
</dbReference>
<keyword evidence="13" id="KW-0539">Nucleus</keyword>
<dbReference type="InterPro" id="IPR036397">
    <property type="entry name" value="RNaseH_sf"/>
</dbReference>
<dbReference type="InterPro" id="IPR006941">
    <property type="entry name" value="RNase_CAF1"/>
</dbReference>
<dbReference type="GO" id="GO:0003723">
    <property type="term" value="F:RNA binding"/>
    <property type="evidence" value="ECO:0007669"/>
    <property type="project" value="UniProtKB-KW"/>
</dbReference>
<dbReference type="SUPFAM" id="SSF54928">
    <property type="entry name" value="RNA-binding domain, RBD"/>
    <property type="match status" value="1"/>
</dbReference>
<keyword evidence="8" id="KW-0540">Nuclease</keyword>
<dbReference type="PANTHER" id="PTHR15092:SF44">
    <property type="entry name" value="POLY(A)-SPECIFIC RIBONUCLEASE PARN"/>
    <property type="match status" value="1"/>
</dbReference>
<keyword evidence="9" id="KW-0479">Metal-binding</keyword>
<feature type="compositionally biased region" description="Basic and acidic residues" evidence="15">
    <location>
        <begin position="614"/>
        <end position="623"/>
    </location>
</feature>
<dbReference type="InterPro" id="IPR012677">
    <property type="entry name" value="Nucleotide-bd_a/b_plait_sf"/>
</dbReference>
<proteinExistence type="inferred from homology"/>
<dbReference type="CDD" id="cd12428">
    <property type="entry name" value="RRM_PARN"/>
    <property type="match status" value="1"/>
</dbReference>
<dbReference type="GO" id="GO:0046872">
    <property type="term" value="F:metal ion binding"/>
    <property type="evidence" value="ECO:0007669"/>
    <property type="project" value="UniProtKB-KW"/>
</dbReference>
<dbReference type="Pfam" id="PF08675">
    <property type="entry name" value="RNA_bind"/>
    <property type="match status" value="1"/>
</dbReference>
<dbReference type="EC" id="3.1.13.4" evidence="5"/>
<comment type="subcellular location">
    <subcellularLocation>
        <location evidence="3">Cytoplasm</location>
    </subcellularLocation>
    <subcellularLocation>
        <location evidence="2">Nucleus</location>
    </subcellularLocation>
</comment>
<comment type="similarity">
    <text evidence="4">Belongs to the CAF1 family.</text>
</comment>
<evidence type="ECO:0000256" key="13">
    <source>
        <dbReference type="ARBA" id="ARBA00023242"/>
    </source>
</evidence>
<dbReference type="GO" id="GO:0005737">
    <property type="term" value="C:cytoplasm"/>
    <property type="evidence" value="ECO:0007669"/>
    <property type="project" value="UniProtKB-SubCell"/>
</dbReference>
<organism evidence="17 18">
    <name type="scientific">Sinanodonta woodiana</name>
    <name type="common">Chinese pond mussel</name>
    <name type="synonym">Anodonta woodiana</name>
    <dbReference type="NCBI Taxonomy" id="1069815"/>
    <lineage>
        <taxon>Eukaryota</taxon>
        <taxon>Metazoa</taxon>
        <taxon>Spiralia</taxon>
        <taxon>Lophotrochozoa</taxon>
        <taxon>Mollusca</taxon>
        <taxon>Bivalvia</taxon>
        <taxon>Autobranchia</taxon>
        <taxon>Heteroconchia</taxon>
        <taxon>Palaeoheterodonta</taxon>
        <taxon>Unionida</taxon>
        <taxon>Unionoidea</taxon>
        <taxon>Unionidae</taxon>
        <taxon>Unioninae</taxon>
        <taxon>Sinanodonta</taxon>
    </lineage>
</organism>
<dbReference type="PROSITE" id="PS51061">
    <property type="entry name" value="R3H"/>
    <property type="match status" value="1"/>
</dbReference>
<gene>
    <name evidence="17" type="ORF">ACJMK2_034943</name>
</gene>
<evidence type="ECO:0000256" key="9">
    <source>
        <dbReference type="ARBA" id="ARBA00022723"/>
    </source>
</evidence>
<dbReference type="AlphaFoldDB" id="A0ABD3WT98"/>
<comment type="caution">
    <text evidence="17">The sequence shown here is derived from an EMBL/GenBank/DDBJ whole genome shotgun (WGS) entry which is preliminary data.</text>
</comment>
<reference evidence="17 18" key="1">
    <citation type="submission" date="2024-11" db="EMBL/GenBank/DDBJ databases">
        <title>Chromosome-level genome assembly of the freshwater bivalve Anodonta woodiana.</title>
        <authorList>
            <person name="Chen X."/>
        </authorList>
    </citation>
    <scope>NUCLEOTIDE SEQUENCE [LARGE SCALE GENOMIC DNA]</scope>
    <source>
        <strain evidence="17">MN2024</strain>
        <tissue evidence="17">Gills</tissue>
    </source>
</reference>
<dbReference type="GO" id="GO:0005634">
    <property type="term" value="C:nucleus"/>
    <property type="evidence" value="ECO:0007669"/>
    <property type="project" value="UniProtKB-SubCell"/>
</dbReference>
<keyword evidence="11" id="KW-0269">Exonuclease</keyword>
<protein>
    <recommendedName>
        <fullName evidence="6">Poly(A)-specific ribonuclease PARN</fullName>
        <ecNumber evidence="5">3.1.13.4</ecNumber>
    </recommendedName>
    <alternativeName>
        <fullName evidence="14">Polyadenylate-specific ribonuclease</fullName>
    </alternativeName>
</protein>
<dbReference type="InterPro" id="IPR036867">
    <property type="entry name" value="R3H_dom_sf"/>
</dbReference>
<keyword evidence="18" id="KW-1185">Reference proteome</keyword>
<dbReference type="SUPFAM" id="SSF53098">
    <property type="entry name" value="Ribonuclease H-like"/>
    <property type="match status" value="1"/>
</dbReference>
<dbReference type="InterPro" id="IPR012337">
    <property type="entry name" value="RNaseH-like_sf"/>
</dbReference>
<dbReference type="InterPro" id="IPR014789">
    <property type="entry name" value="PolyA-riboNase_RNA-binding"/>
</dbReference>
<evidence type="ECO:0000256" key="7">
    <source>
        <dbReference type="ARBA" id="ARBA00022490"/>
    </source>
</evidence>
<dbReference type="FunFam" id="3.30.70.330:FF:000196">
    <property type="entry name" value="Poly(A)-specific ribonuclease PARN"/>
    <property type="match status" value="1"/>
</dbReference>
<evidence type="ECO:0000256" key="6">
    <source>
        <dbReference type="ARBA" id="ARBA00015918"/>
    </source>
</evidence>
<evidence type="ECO:0000313" key="18">
    <source>
        <dbReference type="Proteomes" id="UP001634394"/>
    </source>
</evidence>
<dbReference type="SUPFAM" id="SSF82708">
    <property type="entry name" value="R3H domain"/>
    <property type="match status" value="1"/>
</dbReference>
<evidence type="ECO:0000259" key="16">
    <source>
        <dbReference type="PROSITE" id="PS51061"/>
    </source>
</evidence>
<dbReference type="EMBL" id="JBJQND010000005">
    <property type="protein sequence ID" value="KAL3877202.1"/>
    <property type="molecule type" value="Genomic_DNA"/>
</dbReference>
<evidence type="ECO:0000256" key="8">
    <source>
        <dbReference type="ARBA" id="ARBA00022722"/>
    </source>
</evidence>
<evidence type="ECO:0000313" key="17">
    <source>
        <dbReference type="EMBL" id="KAL3877202.1"/>
    </source>
</evidence>
<dbReference type="GO" id="GO:0004535">
    <property type="term" value="F:poly(A)-specific ribonuclease activity"/>
    <property type="evidence" value="ECO:0007669"/>
    <property type="project" value="UniProtKB-EC"/>
</dbReference>
<evidence type="ECO:0000256" key="14">
    <source>
        <dbReference type="ARBA" id="ARBA00031923"/>
    </source>
</evidence>
<evidence type="ECO:0000256" key="4">
    <source>
        <dbReference type="ARBA" id="ARBA00008372"/>
    </source>
</evidence>
<accession>A0ABD3WT98</accession>
<feature type="region of interest" description="Disordered" evidence="15">
    <location>
        <begin position="529"/>
        <end position="629"/>
    </location>
</feature>
<evidence type="ECO:0000256" key="11">
    <source>
        <dbReference type="ARBA" id="ARBA00022839"/>
    </source>
</evidence>
<dbReference type="Gene3D" id="3.30.70.330">
    <property type="match status" value="1"/>
</dbReference>
<evidence type="ECO:0000256" key="12">
    <source>
        <dbReference type="ARBA" id="ARBA00022884"/>
    </source>
</evidence>
<dbReference type="CDD" id="cd02637">
    <property type="entry name" value="R3H_PARN"/>
    <property type="match status" value="1"/>
</dbReference>
<evidence type="ECO:0000256" key="15">
    <source>
        <dbReference type="SAM" id="MobiDB-lite"/>
    </source>
</evidence>
<dbReference type="Gene3D" id="3.30.420.10">
    <property type="entry name" value="Ribonuclease H-like superfamily/Ribonuclease H"/>
    <property type="match status" value="2"/>
</dbReference>
<evidence type="ECO:0000256" key="2">
    <source>
        <dbReference type="ARBA" id="ARBA00004123"/>
    </source>
</evidence>
<dbReference type="Proteomes" id="UP001634394">
    <property type="component" value="Unassembled WGS sequence"/>
</dbReference>
<keyword evidence="12" id="KW-0694">RNA-binding</keyword>
<dbReference type="FunFam" id="3.30.420.10:FF:000196">
    <property type="entry name" value="Poly(A)-specific ribonuclease PARN"/>
    <property type="match status" value="1"/>
</dbReference>
<dbReference type="InterPro" id="IPR051181">
    <property type="entry name" value="CAF1_poly(A)_ribonucleases"/>
</dbReference>
<evidence type="ECO:0000256" key="10">
    <source>
        <dbReference type="ARBA" id="ARBA00022801"/>
    </source>
</evidence>
<dbReference type="InterPro" id="IPR035979">
    <property type="entry name" value="RBD_domain_sf"/>
</dbReference>